<evidence type="ECO:0000313" key="1">
    <source>
        <dbReference type="EMBL" id="QJH97608.1"/>
    </source>
</evidence>
<name>A0A6M3XI72_9ZZZZ</name>
<proteinExistence type="predicted"/>
<reference evidence="1" key="1">
    <citation type="submission" date="2020-03" db="EMBL/GenBank/DDBJ databases">
        <title>The deep terrestrial virosphere.</title>
        <authorList>
            <person name="Holmfeldt K."/>
            <person name="Nilsson E."/>
            <person name="Simone D."/>
            <person name="Lopez-Fernandez M."/>
            <person name="Wu X."/>
            <person name="de Brujin I."/>
            <person name="Lundin D."/>
            <person name="Andersson A."/>
            <person name="Bertilsson S."/>
            <person name="Dopson M."/>
        </authorList>
    </citation>
    <scope>NUCLEOTIDE SEQUENCE</scope>
    <source>
        <strain evidence="1">TM448B01042</strain>
    </source>
</reference>
<protein>
    <submittedName>
        <fullName evidence="1">Uncharacterized protein</fullName>
    </submittedName>
</protein>
<accession>A0A6M3XI72</accession>
<organism evidence="1">
    <name type="scientific">viral metagenome</name>
    <dbReference type="NCBI Taxonomy" id="1070528"/>
    <lineage>
        <taxon>unclassified sequences</taxon>
        <taxon>metagenomes</taxon>
        <taxon>organismal metagenomes</taxon>
    </lineage>
</organism>
<sequence>MTNLIEIMLMGVILIGLFDLSTPEEVRAGIAGDIAFGWGGAPEDLVGGVEELVENGVDPGAESEEGHGVTVVQGFFSLFQPGRP</sequence>
<gene>
    <name evidence="1" type="ORF">TM448B01042_0017</name>
</gene>
<dbReference type="AlphaFoldDB" id="A0A6M3XI72"/>
<dbReference type="EMBL" id="MT144693">
    <property type="protein sequence ID" value="QJH97608.1"/>
    <property type="molecule type" value="Genomic_DNA"/>
</dbReference>